<name>A0A1Q2M295_9GAMM</name>
<evidence type="ECO:0000313" key="3">
    <source>
        <dbReference type="Proteomes" id="UP000188219"/>
    </source>
</evidence>
<dbReference type="Pfam" id="PF03203">
    <property type="entry name" value="MerC"/>
    <property type="match status" value="1"/>
</dbReference>
<dbReference type="AlphaFoldDB" id="A0A1Q2M295"/>
<dbReference type="OrthoDB" id="34373at2"/>
<feature type="transmembrane region" description="Helical" evidence="1">
    <location>
        <begin position="74"/>
        <end position="92"/>
    </location>
</feature>
<keyword evidence="1" id="KW-1133">Transmembrane helix</keyword>
<evidence type="ECO:0000313" key="2">
    <source>
        <dbReference type="EMBL" id="AQQ66790.1"/>
    </source>
</evidence>
<feature type="transmembrane region" description="Helical" evidence="1">
    <location>
        <begin position="12"/>
        <end position="34"/>
    </location>
</feature>
<accession>A0A1Q2M295</accession>
<keyword evidence="3" id="KW-1185">Reference proteome</keyword>
<dbReference type="InterPro" id="IPR004891">
    <property type="entry name" value="Mercury-R_MerC"/>
</dbReference>
<evidence type="ECO:0000256" key="1">
    <source>
        <dbReference type="SAM" id="Phobius"/>
    </source>
</evidence>
<dbReference type="EMBL" id="CP019650">
    <property type="protein sequence ID" value="AQQ66790.1"/>
    <property type="molecule type" value="Genomic_DNA"/>
</dbReference>
<dbReference type="KEGG" id="maga:Mag101_03390"/>
<feature type="transmembrane region" description="Helical" evidence="1">
    <location>
        <begin position="46"/>
        <end position="62"/>
    </location>
</feature>
<protein>
    <recommendedName>
        <fullName evidence="4">MerC mercury resistance protein</fullName>
    </recommendedName>
</protein>
<reference evidence="2" key="1">
    <citation type="submission" date="2017-02" db="EMBL/GenBank/DDBJ databases">
        <title>Genome of Microbulbifer agarilyticus GP101.</title>
        <authorList>
            <person name="Jung J."/>
            <person name="Bae S.S."/>
            <person name="Baek K."/>
        </authorList>
    </citation>
    <scope>NUCLEOTIDE SEQUENCE [LARGE SCALE GENOMIC DNA]</scope>
    <source>
        <strain evidence="2">GP101</strain>
    </source>
</reference>
<organism evidence="2 3">
    <name type="scientific">Microbulbifer agarilyticus</name>
    <dbReference type="NCBI Taxonomy" id="260552"/>
    <lineage>
        <taxon>Bacteria</taxon>
        <taxon>Pseudomonadati</taxon>
        <taxon>Pseudomonadota</taxon>
        <taxon>Gammaproteobacteria</taxon>
        <taxon>Cellvibrionales</taxon>
        <taxon>Microbulbiferaceae</taxon>
        <taxon>Microbulbifer</taxon>
    </lineage>
</organism>
<sequence length="132" mass="14174">MTTLQYSTDKAAIGLSILCTAHCLMMPLLILFVPSIATLSIAGEQFHQWMVAAVLPTSIYALAMGCKVHKQYRFAAMGIAGLALLVLALVLGENAGELVEKGLTLAGATLLAFAHIQNYRRCQQQHSNCGCH</sequence>
<dbReference type="Proteomes" id="UP000188219">
    <property type="component" value="Chromosome"/>
</dbReference>
<feature type="transmembrane region" description="Helical" evidence="1">
    <location>
        <begin position="98"/>
        <end position="116"/>
    </location>
</feature>
<dbReference type="GO" id="GO:0016020">
    <property type="term" value="C:membrane"/>
    <property type="evidence" value="ECO:0007669"/>
    <property type="project" value="InterPro"/>
</dbReference>
<keyword evidence="1" id="KW-0812">Transmembrane</keyword>
<gene>
    <name evidence="2" type="ORF">Mag101_03390</name>
</gene>
<dbReference type="STRING" id="260552.Mag101_03390"/>
<dbReference type="GO" id="GO:0015097">
    <property type="term" value="F:mercury ion transmembrane transporter activity"/>
    <property type="evidence" value="ECO:0007669"/>
    <property type="project" value="InterPro"/>
</dbReference>
<proteinExistence type="predicted"/>
<evidence type="ECO:0008006" key="4">
    <source>
        <dbReference type="Google" id="ProtNLM"/>
    </source>
</evidence>
<dbReference type="RefSeq" id="WP_077400792.1">
    <property type="nucleotide sequence ID" value="NZ_CP019650.1"/>
</dbReference>
<keyword evidence="1" id="KW-0472">Membrane</keyword>